<dbReference type="Proteomes" id="UP000442469">
    <property type="component" value="Unassembled WGS sequence"/>
</dbReference>
<reference evidence="1 2" key="1">
    <citation type="submission" date="2019-11" db="EMBL/GenBank/DDBJ databases">
        <title>Draft genome sequences of five Paenibacillus species of dairy origin.</title>
        <authorList>
            <person name="Olajide A.M."/>
            <person name="Chen S."/>
            <person name="Lapointe G."/>
        </authorList>
    </citation>
    <scope>NUCLEOTIDE SEQUENCE [LARGE SCALE GENOMIC DNA]</scope>
    <source>
        <strain evidence="1 2">3CT49</strain>
    </source>
</reference>
<evidence type="ECO:0000313" key="2">
    <source>
        <dbReference type="Proteomes" id="UP000442469"/>
    </source>
</evidence>
<dbReference type="AlphaFoldDB" id="A0A6N8EM53"/>
<gene>
    <name evidence="1" type="ORF">GNQ08_00970</name>
</gene>
<comment type="caution">
    <text evidence="1">The sequence shown here is derived from an EMBL/GenBank/DDBJ whole genome shotgun (WGS) entry which is preliminary data.</text>
</comment>
<dbReference type="EMBL" id="WNZZ01000001">
    <property type="protein sequence ID" value="MUG21007.1"/>
    <property type="molecule type" value="Genomic_DNA"/>
</dbReference>
<dbReference type="RefSeq" id="WP_155619232.1">
    <property type="nucleotide sequence ID" value="NZ_WNZZ01000001.1"/>
</dbReference>
<protein>
    <submittedName>
        <fullName evidence="1">Uncharacterized protein</fullName>
    </submittedName>
</protein>
<accession>A0A6N8EM53</accession>
<organism evidence="1 2">
    <name type="scientific">Paenibacillus macerans</name>
    <name type="common">Bacillus macerans</name>
    <dbReference type="NCBI Taxonomy" id="44252"/>
    <lineage>
        <taxon>Bacteria</taxon>
        <taxon>Bacillati</taxon>
        <taxon>Bacillota</taxon>
        <taxon>Bacilli</taxon>
        <taxon>Bacillales</taxon>
        <taxon>Paenibacillaceae</taxon>
        <taxon>Paenibacillus</taxon>
    </lineage>
</organism>
<sequence>MAKYYILSPASKAKGVSKNKNKNKSRNIAANKVKAIQRTTVKVVLPEMKESIDAGIRISYYPAVIAGFFLLL</sequence>
<evidence type="ECO:0000313" key="1">
    <source>
        <dbReference type="EMBL" id="MUG21007.1"/>
    </source>
</evidence>
<proteinExistence type="predicted"/>
<name>A0A6N8EM53_PAEMA</name>